<evidence type="ECO:0000313" key="1">
    <source>
        <dbReference type="EMBL" id="CAH1522768.1"/>
    </source>
</evidence>
<sequence>MILEIKENSSKTYQQDLNLGERLKPKKNLASSGVEVAIVKRKNKA</sequence>
<protein>
    <submittedName>
        <fullName evidence="1">Uncharacterized protein</fullName>
    </submittedName>
</protein>
<dbReference type="EMBL" id="CAKMTQ010000004">
    <property type="protein sequence ID" value="CAH1522768.1"/>
    <property type="molecule type" value="Genomic_DNA"/>
</dbReference>
<gene>
    <name evidence="1" type="ORF">THF1D04_120061</name>
</gene>
<dbReference type="AlphaFoldDB" id="A0AAU9Q0W7"/>
<reference evidence="1" key="1">
    <citation type="submission" date="2022-01" db="EMBL/GenBank/DDBJ databases">
        <authorList>
            <person name="Lagorce A."/>
        </authorList>
    </citation>
    <scope>NUCLEOTIDE SEQUENCE</scope>
    <source>
        <strain evidence="1">Th15_F1_D04</strain>
    </source>
</reference>
<comment type="caution">
    <text evidence="1">The sequence shown here is derived from an EMBL/GenBank/DDBJ whole genome shotgun (WGS) entry which is preliminary data.</text>
</comment>
<dbReference type="Proteomes" id="UP001295420">
    <property type="component" value="Unassembled WGS sequence"/>
</dbReference>
<evidence type="ECO:0000313" key="2">
    <source>
        <dbReference type="Proteomes" id="UP001295420"/>
    </source>
</evidence>
<organism evidence="1 2">
    <name type="scientific">Vibrio owensii</name>
    <dbReference type="NCBI Taxonomy" id="696485"/>
    <lineage>
        <taxon>Bacteria</taxon>
        <taxon>Pseudomonadati</taxon>
        <taxon>Pseudomonadota</taxon>
        <taxon>Gammaproteobacteria</taxon>
        <taxon>Vibrionales</taxon>
        <taxon>Vibrionaceae</taxon>
        <taxon>Vibrio</taxon>
    </lineage>
</organism>
<proteinExistence type="predicted"/>
<dbReference type="RefSeq" id="WP_009707347.1">
    <property type="nucleotide sequence ID" value="NZ_JACDXA010000104.1"/>
</dbReference>
<accession>A0AAU9Q0W7</accession>
<name>A0AAU9Q0W7_9VIBR</name>